<keyword evidence="5" id="KW-0611">Plant defense</keyword>
<accession>A0A3B6ILG0</accession>
<feature type="domain" description="Disease resistance N-terminal" evidence="6">
    <location>
        <begin position="11"/>
        <end position="91"/>
    </location>
</feature>
<evidence type="ECO:0000313" key="8">
    <source>
        <dbReference type="Proteomes" id="UP000019116"/>
    </source>
</evidence>
<dbReference type="CDD" id="cd14798">
    <property type="entry name" value="RX-CC_like"/>
    <property type="match status" value="1"/>
</dbReference>
<dbReference type="Pfam" id="PF18052">
    <property type="entry name" value="Rx_N"/>
    <property type="match status" value="1"/>
</dbReference>
<dbReference type="GO" id="GO:0000166">
    <property type="term" value="F:nucleotide binding"/>
    <property type="evidence" value="ECO:0007669"/>
    <property type="project" value="UniProtKB-KW"/>
</dbReference>
<protein>
    <recommendedName>
        <fullName evidence="6">Disease resistance N-terminal domain-containing protein</fullName>
    </recommendedName>
</protein>
<evidence type="ECO:0000256" key="3">
    <source>
        <dbReference type="ARBA" id="ARBA00022737"/>
    </source>
</evidence>
<reference evidence="7" key="2">
    <citation type="submission" date="2018-10" db="UniProtKB">
        <authorList>
            <consortium name="EnsemblPlants"/>
        </authorList>
    </citation>
    <scope>IDENTIFICATION</scope>
</reference>
<evidence type="ECO:0000256" key="1">
    <source>
        <dbReference type="ARBA" id="ARBA00008894"/>
    </source>
</evidence>
<dbReference type="STRING" id="4565.A0A3B6ILG0"/>
<keyword evidence="4" id="KW-0547">Nucleotide-binding</keyword>
<dbReference type="Gramene" id="TraesCS4B02G004600.1">
    <property type="protein sequence ID" value="TraesCS4B02G004600.1"/>
    <property type="gene ID" value="TraesCS4B02G004600"/>
</dbReference>
<dbReference type="AlphaFoldDB" id="A0A3B6ILG0"/>
<dbReference type="Proteomes" id="UP000019116">
    <property type="component" value="Chromosome 4B"/>
</dbReference>
<evidence type="ECO:0000256" key="4">
    <source>
        <dbReference type="ARBA" id="ARBA00022741"/>
    </source>
</evidence>
<organism evidence="7">
    <name type="scientific">Triticum aestivum</name>
    <name type="common">Wheat</name>
    <dbReference type="NCBI Taxonomy" id="4565"/>
    <lineage>
        <taxon>Eukaryota</taxon>
        <taxon>Viridiplantae</taxon>
        <taxon>Streptophyta</taxon>
        <taxon>Embryophyta</taxon>
        <taxon>Tracheophyta</taxon>
        <taxon>Spermatophyta</taxon>
        <taxon>Magnoliopsida</taxon>
        <taxon>Liliopsida</taxon>
        <taxon>Poales</taxon>
        <taxon>Poaceae</taxon>
        <taxon>BOP clade</taxon>
        <taxon>Pooideae</taxon>
        <taxon>Triticodae</taxon>
        <taxon>Triticeae</taxon>
        <taxon>Triticinae</taxon>
        <taxon>Triticum</taxon>
    </lineage>
</organism>
<evidence type="ECO:0000259" key="6">
    <source>
        <dbReference type="Pfam" id="PF18052"/>
    </source>
</evidence>
<evidence type="ECO:0000256" key="2">
    <source>
        <dbReference type="ARBA" id="ARBA00022614"/>
    </source>
</evidence>
<sequence length="150" mass="16894">MAMMLDAFASYLGDLLKQTAEEELGMMLGVSGDIDKMGVKLGGLKNLLADAERRRITDDSVQQWVTELKRAMYEATDILDLCQLKIMERGSSTPDIGCCNPLLFCLRNPRFTHEIGGCIKKLNQTLDSIKERSSSFSFLNLTSYEDRMRV</sequence>
<proteinExistence type="inferred from homology"/>
<dbReference type="EnsemblPlants" id="TraesCS4B02G004600.1">
    <property type="protein sequence ID" value="TraesCS4B02G004600.1"/>
    <property type="gene ID" value="TraesCS4B02G004600"/>
</dbReference>
<dbReference type="Gene3D" id="1.20.5.4130">
    <property type="match status" value="1"/>
</dbReference>
<comment type="similarity">
    <text evidence="1">Belongs to the disease resistance NB-LRR family.</text>
</comment>
<dbReference type="GO" id="GO:0006952">
    <property type="term" value="P:defense response"/>
    <property type="evidence" value="ECO:0007669"/>
    <property type="project" value="UniProtKB-KW"/>
</dbReference>
<keyword evidence="2" id="KW-0433">Leucine-rich repeat</keyword>
<dbReference type="OMA" id="THEIGGC"/>
<dbReference type="InterPro" id="IPR038005">
    <property type="entry name" value="RX-like_CC"/>
</dbReference>
<name>A0A3B6ILG0_WHEAT</name>
<dbReference type="SMR" id="A0A3B6ILG0"/>
<dbReference type="InterPro" id="IPR041118">
    <property type="entry name" value="Rx_N"/>
</dbReference>
<keyword evidence="8" id="KW-1185">Reference proteome</keyword>
<evidence type="ECO:0000313" key="7">
    <source>
        <dbReference type="EnsemblPlants" id="TraesCS4B02G004600.1"/>
    </source>
</evidence>
<evidence type="ECO:0000256" key="5">
    <source>
        <dbReference type="ARBA" id="ARBA00022821"/>
    </source>
</evidence>
<keyword evidence="3" id="KW-0677">Repeat</keyword>
<dbReference type="OrthoDB" id="767398at2759"/>
<reference evidence="7" key="1">
    <citation type="submission" date="2018-08" db="EMBL/GenBank/DDBJ databases">
        <authorList>
            <person name="Rossello M."/>
        </authorList>
    </citation>
    <scope>NUCLEOTIDE SEQUENCE [LARGE SCALE GENOMIC DNA]</scope>
    <source>
        <strain evidence="7">cv. Chinese Spring</strain>
    </source>
</reference>
<dbReference type="Gramene" id="TraesCS4B03G0009100.1">
    <property type="protein sequence ID" value="TraesCS4B03G0009100.1.CDS"/>
    <property type="gene ID" value="TraesCS4B03G0009100"/>
</dbReference>